<feature type="compositionally biased region" description="Basic and acidic residues" evidence="1">
    <location>
        <begin position="318"/>
        <end position="336"/>
    </location>
</feature>
<reference evidence="3" key="1">
    <citation type="journal article" date="2002" name="DNA Res.">
        <title>Complete genomic sequence of nitrogen-fixing symbiotic bacterium Bradyrhizobium japonicum USDA110.</title>
        <authorList>
            <person name="Kaneko T."/>
            <person name="Nakamura Y."/>
            <person name="Sato S."/>
            <person name="Minamisawa K."/>
            <person name="Uchiumi T."/>
            <person name="Sasamoto S."/>
            <person name="Watanabe A."/>
            <person name="Idesawa K."/>
            <person name="Iriguchi M."/>
            <person name="Kawashima K."/>
            <person name="Kohara M."/>
            <person name="Matsumoto M."/>
            <person name="Shimpo S."/>
            <person name="Tsuruoka H."/>
            <person name="Wada T."/>
            <person name="Yamada M."/>
            <person name="Tabata S."/>
        </authorList>
    </citation>
    <scope>NUCLEOTIDE SEQUENCE [LARGE SCALE GENOMIC DNA]</scope>
    <source>
        <strain evidence="3">JCM 10833 / BCRC 13528 / IAM 13628 / NBRC 14792 / USDA 110</strain>
    </source>
</reference>
<dbReference type="KEGG" id="bja:blr4317"/>
<evidence type="ECO:0000256" key="1">
    <source>
        <dbReference type="SAM" id="MobiDB-lite"/>
    </source>
</evidence>
<dbReference type="AlphaFoldDB" id="Q89M76"/>
<protein>
    <submittedName>
        <fullName evidence="2">Blr4317 protein</fullName>
    </submittedName>
</protein>
<dbReference type="STRING" id="224911.AAV28_18645"/>
<dbReference type="Proteomes" id="UP000002526">
    <property type="component" value="Chromosome"/>
</dbReference>
<dbReference type="PATRIC" id="fig|224911.5.peg.4347"/>
<proteinExistence type="predicted"/>
<dbReference type="OrthoDB" id="6356376at2"/>
<keyword evidence="3" id="KW-1185">Reference proteome</keyword>
<dbReference type="eggNOG" id="COG5281">
    <property type="taxonomic scope" value="Bacteria"/>
</dbReference>
<sequence>MASRICGKIYHVNRRVEKSGIVSHVMHRYNSDMNAKSGSKAADRSSAPQPNAAGKLHAPLARLLRPLVRLCIRSGMTFPALAQLLRELFVNVAEHDFALEGKEQTDSRVSLLTGIHRKEVARLRGAGAPVHEAPAAVSLTSAVIARWLAAPEFTDAKGEPLALPRTAEGDAPSFEQLVASVTKDVRPRAVLDEWVDRKLITINEADEIELVEAAFVPSGEDDSKWHYLGRNLHDHIAAAAQNVSGAAPRFLERAVHYNNISPKLARRLEARSRELAMDALKTANREANRALAKDKGGDARWNFGIYIYCEDADEEGEAKENAKESAKDSGKEGGSS</sequence>
<dbReference type="EMBL" id="BA000040">
    <property type="protein sequence ID" value="BAC49582.1"/>
    <property type="molecule type" value="Genomic_DNA"/>
</dbReference>
<dbReference type="InterPro" id="IPR045445">
    <property type="entry name" value="DUF6502"/>
</dbReference>
<dbReference type="EnsemblBacteria" id="BAC49582">
    <property type="protein sequence ID" value="BAC49582"/>
    <property type="gene ID" value="BAC49582"/>
</dbReference>
<dbReference type="Pfam" id="PF20112">
    <property type="entry name" value="DUF6502"/>
    <property type="match status" value="1"/>
</dbReference>
<dbReference type="InParanoid" id="Q89M76"/>
<feature type="region of interest" description="Disordered" evidence="1">
    <location>
        <begin position="33"/>
        <end position="53"/>
    </location>
</feature>
<dbReference type="HOGENOM" id="CLU_068848_0_1_5"/>
<evidence type="ECO:0000313" key="3">
    <source>
        <dbReference type="Proteomes" id="UP000002526"/>
    </source>
</evidence>
<accession>Q89M76</accession>
<organism evidence="2 3">
    <name type="scientific">Bradyrhizobium diazoefficiens (strain JCM 10833 / BCRC 13528 / IAM 13628 / NBRC 14792 / USDA 110)</name>
    <dbReference type="NCBI Taxonomy" id="224911"/>
    <lineage>
        <taxon>Bacteria</taxon>
        <taxon>Pseudomonadati</taxon>
        <taxon>Pseudomonadota</taxon>
        <taxon>Alphaproteobacteria</taxon>
        <taxon>Hyphomicrobiales</taxon>
        <taxon>Nitrobacteraceae</taxon>
        <taxon>Bradyrhizobium</taxon>
    </lineage>
</organism>
<feature type="region of interest" description="Disordered" evidence="1">
    <location>
        <begin position="316"/>
        <end position="336"/>
    </location>
</feature>
<evidence type="ECO:0000313" key="2">
    <source>
        <dbReference type="EMBL" id="BAC49582.1"/>
    </source>
</evidence>
<gene>
    <name evidence="2" type="ordered locus">blr4317</name>
</gene>
<name>Q89M76_BRADU</name>